<dbReference type="InterPro" id="IPR015919">
    <property type="entry name" value="Cadherin-like_sf"/>
</dbReference>
<dbReference type="Pfam" id="PF17803">
    <property type="entry name" value="Cadherin_4"/>
    <property type="match status" value="1"/>
</dbReference>
<feature type="non-terminal residue" evidence="3">
    <location>
        <position position="226"/>
    </location>
</feature>
<dbReference type="AlphaFoldDB" id="A0A973AAL0"/>
<feature type="domain" description="RapA2 cadherin-like" evidence="2">
    <location>
        <begin position="113"/>
        <end position="187"/>
    </location>
</feature>
<evidence type="ECO:0000313" key="4">
    <source>
        <dbReference type="Proteomes" id="UP000754644"/>
    </source>
</evidence>
<dbReference type="GO" id="GO:0005509">
    <property type="term" value="F:calcium ion binding"/>
    <property type="evidence" value="ECO:0007669"/>
    <property type="project" value="InterPro"/>
</dbReference>
<proteinExistence type="predicted"/>
<feature type="chain" id="PRO_5037722230" evidence="1">
    <location>
        <begin position="28"/>
        <end position="226"/>
    </location>
</feature>
<dbReference type="EMBL" id="JABMOJ010000416">
    <property type="protein sequence ID" value="NQV65881.1"/>
    <property type="molecule type" value="Genomic_DNA"/>
</dbReference>
<dbReference type="Proteomes" id="UP000754644">
    <property type="component" value="Unassembled WGS sequence"/>
</dbReference>
<keyword evidence="1" id="KW-0732">Signal</keyword>
<evidence type="ECO:0000259" key="2">
    <source>
        <dbReference type="Pfam" id="PF17803"/>
    </source>
</evidence>
<gene>
    <name evidence="3" type="ORF">HQ497_11010</name>
</gene>
<name>A0A973AAL0_9GAMM</name>
<dbReference type="InterPro" id="IPR013783">
    <property type="entry name" value="Ig-like_fold"/>
</dbReference>
<comment type="caution">
    <text evidence="3">The sequence shown here is derived from an EMBL/GenBank/DDBJ whole genome shotgun (WGS) entry which is preliminary data.</text>
</comment>
<dbReference type="InterPro" id="IPR010221">
    <property type="entry name" value="VCBS_dom"/>
</dbReference>
<reference evidence="3" key="1">
    <citation type="submission" date="2020-05" db="EMBL/GenBank/DDBJ databases">
        <title>Sulfur intermediates as new biogeochemical hubs in an aquatic model microbial ecosystem.</title>
        <authorList>
            <person name="Vigneron A."/>
        </authorList>
    </citation>
    <scope>NUCLEOTIDE SEQUENCE</scope>
    <source>
        <strain evidence="3">Bin.250</strain>
    </source>
</reference>
<dbReference type="InterPro" id="IPR040853">
    <property type="entry name" value="RapA2_cadherin-like"/>
</dbReference>
<dbReference type="NCBIfam" id="TIGR01965">
    <property type="entry name" value="VCBS_repeat"/>
    <property type="match status" value="1"/>
</dbReference>
<feature type="signal peptide" evidence="1">
    <location>
        <begin position="1"/>
        <end position="27"/>
    </location>
</feature>
<evidence type="ECO:0000313" key="3">
    <source>
        <dbReference type="EMBL" id="NQV65881.1"/>
    </source>
</evidence>
<evidence type="ECO:0000256" key="1">
    <source>
        <dbReference type="SAM" id="SignalP"/>
    </source>
</evidence>
<protein>
    <submittedName>
        <fullName evidence="3">Ig domain-containing protein</fullName>
    </submittedName>
</protein>
<dbReference type="GO" id="GO:0016020">
    <property type="term" value="C:membrane"/>
    <property type="evidence" value="ECO:0007669"/>
    <property type="project" value="InterPro"/>
</dbReference>
<organism evidence="3 4">
    <name type="scientific">SAR86 cluster bacterium</name>
    <dbReference type="NCBI Taxonomy" id="2030880"/>
    <lineage>
        <taxon>Bacteria</taxon>
        <taxon>Pseudomonadati</taxon>
        <taxon>Pseudomonadota</taxon>
        <taxon>Gammaproteobacteria</taxon>
        <taxon>SAR86 cluster</taxon>
    </lineage>
</organism>
<dbReference type="SUPFAM" id="SSF49313">
    <property type="entry name" value="Cadherin-like"/>
    <property type="match status" value="1"/>
</dbReference>
<sequence>MSQIAIHQLIRGSFLAGVLFVTLNAHAVVTVSGAGIADQLSDDGASVSVDIKSAFNGNPNTFALTSGALPDGLSLNGITGLITGTVNPSASEASPYSAEISASDGGTPVPDAFTWTVTNIAPLAVADKNGINEAGTTITGNVLANDADGAPDTDALIVGAINGGTVGAATAGTYGSLVLNSDGSYTYTIDNLNPVVQALDAGQTLLDILTYTANDKEGGTSNATLD</sequence>
<dbReference type="Gene3D" id="2.60.40.10">
    <property type="entry name" value="Immunoglobulins"/>
    <property type="match status" value="1"/>
</dbReference>
<accession>A0A973AAL0</accession>